<comment type="caution">
    <text evidence="2">The sequence shown here is derived from an EMBL/GenBank/DDBJ whole genome shotgun (WGS) entry which is preliminary data.</text>
</comment>
<evidence type="ECO:0000313" key="2">
    <source>
        <dbReference type="EMBL" id="TRY71566.1"/>
    </source>
</evidence>
<dbReference type="OrthoDB" id="6381766at2759"/>
<gene>
    <name evidence="2" type="ORF">TCAL_16129</name>
</gene>
<accession>A0A553P1L0</accession>
<keyword evidence="3" id="KW-1185">Reference proteome</keyword>
<reference evidence="2 3" key="1">
    <citation type="journal article" date="2018" name="Nat. Ecol. Evol.">
        <title>Genomic signatures of mitonuclear coevolution across populations of Tigriopus californicus.</title>
        <authorList>
            <person name="Barreto F.S."/>
            <person name="Watson E.T."/>
            <person name="Lima T.G."/>
            <person name="Willett C.S."/>
            <person name="Edmands S."/>
            <person name="Li W."/>
            <person name="Burton R.S."/>
        </authorList>
    </citation>
    <scope>NUCLEOTIDE SEQUENCE [LARGE SCALE GENOMIC DNA]</scope>
    <source>
        <strain evidence="2 3">San Diego</strain>
    </source>
</reference>
<dbReference type="EMBL" id="VCGU01000008">
    <property type="protein sequence ID" value="TRY71566.1"/>
    <property type="molecule type" value="Genomic_DNA"/>
</dbReference>
<organism evidence="2 3">
    <name type="scientific">Tigriopus californicus</name>
    <name type="common">Marine copepod</name>
    <dbReference type="NCBI Taxonomy" id="6832"/>
    <lineage>
        <taxon>Eukaryota</taxon>
        <taxon>Metazoa</taxon>
        <taxon>Ecdysozoa</taxon>
        <taxon>Arthropoda</taxon>
        <taxon>Crustacea</taxon>
        <taxon>Multicrustacea</taxon>
        <taxon>Hexanauplia</taxon>
        <taxon>Copepoda</taxon>
        <taxon>Harpacticoida</taxon>
        <taxon>Harpacticidae</taxon>
        <taxon>Tigriopus</taxon>
    </lineage>
</organism>
<dbReference type="Proteomes" id="UP000318571">
    <property type="component" value="Chromosome 7"/>
</dbReference>
<name>A0A553P1L0_TIGCA</name>
<feature type="chain" id="PRO_5021754721" evidence="1">
    <location>
        <begin position="17"/>
        <end position="139"/>
    </location>
</feature>
<sequence length="139" mass="13962">MKTFFALATILACANAGIILNGALPYTQTGQVAGPVHAAFGDLAATKRGLRPVSLEGFSEDDNMDGFVDPIGQAVPYAAPIATPIAAPLAAPLIHQQPLVSTLGYAGAPVLAARPAVTFAQQALVSPLGYAAAAPAIIA</sequence>
<feature type="signal peptide" evidence="1">
    <location>
        <begin position="1"/>
        <end position="16"/>
    </location>
</feature>
<evidence type="ECO:0000313" key="3">
    <source>
        <dbReference type="Proteomes" id="UP000318571"/>
    </source>
</evidence>
<proteinExistence type="predicted"/>
<keyword evidence="1" id="KW-0732">Signal</keyword>
<evidence type="ECO:0000256" key="1">
    <source>
        <dbReference type="SAM" id="SignalP"/>
    </source>
</evidence>
<dbReference type="AlphaFoldDB" id="A0A553P1L0"/>
<protein>
    <submittedName>
        <fullName evidence="2">Uncharacterized protein</fullName>
    </submittedName>
</protein>